<evidence type="ECO:0000256" key="16">
    <source>
        <dbReference type="ARBA" id="ARBA00030531"/>
    </source>
</evidence>
<evidence type="ECO:0000256" key="19">
    <source>
        <dbReference type="ARBA" id="ARBA00031346"/>
    </source>
</evidence>
<comment type="subcellular location">
    <subcellularLocation>
        <location evidence="1">Cytoplasm</location>
    </subcellularLocation>
</comment>
<evidence type="ECO:0000256" key="1">
    <source>
        <dbReference type="ARBA" id="ARBA00004496"/>
    </source>
</evidence>
<dbReference type="InterPro" id="IPR003033">
    <property type="entry name" value="SCP2_sterol-bd_dom"/>
</dbReference>
<evidence type="ECO:0000256" key="6">
    <source>
        <dbReference type="ARBA" id="ARBA00023055"/>
    </source>
</evidence>
<evidence type="ECO:0000256" key="22">
    <source>
        <dbReference type="ARBA" id="ARBA00033178"/>
    </source>
</evidence>
<dbReference type="InterPro" id="IPR020613">
    <property type="entry name" value="Thiolase_CS"/>
</dbReference>
<evidence type="ECO:0000256" key="24">
    <source>
        <dbReference type="ARBA" id="ARBA00045994"/>
    </source>
</evidence>
<comment type="function">
    <text evidence="23">Mediates the transfer of all common phospholipids, cholesterol and gangliosides from the endoplasmic reticulum to the plasma membrane. May play a role in regulating steroidogenesis. Stimulates the microsomal conversion of 7-dehydrocholesterol to cholesterol. Also binds fatty acids and fatty acyl Coenzyme A (CoA) such as phytanoyl-CoA. Involved in the regulation phospholipid synthesis in endoplasmic reticulum enhancing the incorporation of exogenous fatty acid into glycerides. Seems to stimulate the rate-limiting step in phosphatidic acid formation mediated by GPAT3. Isoforms SCP2 and SCPx cooperate in peroxisomal oxidation of certain naturally occurring tetramethyl-branched fatty acyl-CoAs.</text>
</comment>
<dbReference type="SUPFAM" id="SSF53901">
    <property type="entry name" value="Thiolase-like"/>
    <property type="match status" value="1"/>
</dbReference>
<proteinExistence type="predicted"/>
<comment type="catalytic activity">
    <reaction evidence="32">
        <text>3-oxohexadecanedioyl-CoA + CoA = tetradecanedioyl-CoA + acetyl-CoA</text>
        <dbReference type="Rhea" id="RHEA:40343"/>
        <dbReference type="ChEBI" id="CHEBI:57287"/>
        <dbReference type="ChEBI" id="CHEBI:57288"/>
        <dbReference type="ChEBI" id="CHEBI:77081"/>
        <dbReference type="ChEBI" id="CHEBI:77084"/>
    </reaction>
    <physiologicalReaction direction="left-to-right" evidence="32">
        <dbReference type="Rhea" id="RHEA:40344"/>
    </physiologicalReaction>
</comment>
<keyword evidence="6" id="KW-0445">Lipid transport</keyword>
<sequence length="315" mass="34463">MSIYDYMGLFECSPTSDGAAAVIICSEKYIEQNPHLKPQAVEIVGIELGTDEPSVFAENSNIKMVGFDLIKKISERLYSKTGVDPSQIQVIELHDCFAPNELITYEALGLCPIGKAGEIVDKGDNTYGGKWVINPSGGLISKGHPIGATGIAQAVELCNQLRKRCGARQVTNAVYALQHNIGIGGAGVVAIYKLGFPELANKNKEENGEMSSEFKIKQVGSCFKFIISSPNSSKKREWIVDLKCSPPFVGLSNNKENTKPEVTLTLDDQILMNIAKGKIKPDQAFLQRKLKISGDFKKAMKLKDILDPKKLKSRI</sequence>
<dbReference type="Pfam" id="PF02036">
    <property type="entry name" value="SCP2"/>
    <property type="match status" value="1"/>
</dbReference>
<keyword evidence="9" id="KW-0012">Acyltransferase</keyword>
<evidence type="ECO:0000256" key="9">
    <source>
        <dbReference type="ARBA" id="ARBA00023315"/>
    </source>
</evidence>
<evidence type="ECO:0000256" key="23">
    <source>
        <dbReference type="ARBA" id="ARBA00045738"/>
    </source>
</evidence>
<dbReference type="AlphaFoldDB" id="A0A915NMY9"/>
<evidence type="ECO:0000256" key="3">
    <source>
        <dbReference type="ARBA" id="ARBA00014545"/>
    </source>
</evidence>
<protein>
    <recommendedName>
        <fullName evidence="3">Sterol carrier protein 2</fullName>
        <ecNumber evidence="10">2.3.1.155</ecNumber>
        <ecNumber evidence="11">2.3.1.16</ecNumber>
        <ecNumber evidence="2">2.3.1.176</ecNumber>
    </recommendedName>
    <alternativeName>
        <fullName evidence="20">Acetyl-CoA C-myristoyltransferase</fullName>
    </alternativeName>
    <alternativeName>
        <fullName evidence="17">Non-specific lipid-transfer protein</fullName>
    </alternativeName>
    <alternativeName>
        <fullName evidence="21">Propanoyl-CoA C-acyltransferase</fullName>
    </alternativeName>
    <alternativeName>
        <fullName evidence="16">SCP-2/3-oxoacyl-CoA thiolase</fullName>
    </alternativeName>
    <alternativeName>
        <fullName evidence="18">SCP-2/thiolase</fullName>
    </alternativeName>
    <alternativeName>
        <fullName evidence="19">SCP-chi</fullName>
    </alternativeName>
    <alternativeName>
        <fullName evidence="22">Sterol carrier protein X</fullName>
    </alternativeName>
</protein>
<comment type="catalytic activity">
    <reaction evidence="25">
        <text>tetradecanoyl-CoA + acetyl-CoA = 3-oxohexadecanoyl-CoA + CoA</text>
        <dbReference type="Rhea" id="RHEA:18161"/>
        <dbReference type="ChEBI" id="CHEBI:57287"/>
        <dbReference type="ChEBI" id="CHEBI:57288"/>
        <dbReference type="ChEBI" id="CHEBI:57349"/>
        <dbReference type="ChEBI" id="CHEBI:57385"/>
        <dbReference type="EC" id="2.3.1.155"/>
    </reaction>
    <physiologicalReaction direction="right-to-left" evidence="25">
        <dbReference type="Rhea" id="RHEA:18163"/>
    </physiologicalReaction>
</comment>
<dbReference type="GO" id="GO:0008289">
    <property type="term" value="F:lipid binding"/>
    <property type="evidence" value="ECO:0007669"/>
    <property type="project" value="UniProtKB-KW"/>
</dbReference>
<keyword evidence="4" id="KW-0813">Transport</keyword>
<comment type="catalytic activity">
    <reaction evidence="27">
        <text>decanoyl-CoA + acetyl-CoA = 3-oxododecanoyl-CoA + CoA</text>
        <dbReference type="Rhea" id="RHEA:31183"/>
        <dbReference type="ChEBI" id="CHEBI:57287"/>
        <dbReference type="ChEBI" id="CHEBI:57288"/>
        <dbReference type="ChEBI" id="CHEBI:61430"/>
        <dbReference type="ChEBI" id="CHEBI:62615"/>
    </reaction>
    <physiologicalReaction direction="right-to-left" evidence="27">
        <dbReference type="Rhea" id="RHEA:31185"/>
    </physiologicalReaction>
</comment>
<comment type="catalytic activity">
    <reaction evidence="29">
        <text>an acyl-CoA + acetyl-CoA = a 3-oxoacyl-CoA + CoA</text>
        <dbReference type="Rhea" id="RHEA:21564"/>
        <dbReference type="ChEBI" id="CHEBI:57287"/>
        <dbReference type="ChEBI" id="CHEBI:57288"/>
        <dbReference type="ChEBI" id="CHEBI:58342"/>
        <dbReference type="ChEBI" id="CHEBI:90726"/>
        <dbReference type="EC" id="2.3.1.16"/>
    </reaction>
    <physiologicalReaction direction="right-to-left" evidence="29">
        <dbReference type="Rhea" id="RHEA:21566"/>
    </physiologicalReaction>
</comment>
<dbReference type="InterPro" id="IPR055140">
    <property type="entry name" value="Thiolase_C_2"/>
</dbReference>
<dbReference type="InterPro" id="IPR036527">
    <property type="entry name" value="SCP2_sterol-bd_dom_sf"/>
</dbReference>
<keyword evidence="5" id="KW-0963">Cytoplasm</keyword>
<evidence type="ECO:0000313" key="36">
    <source>
        <dbReference type="Proteomes" id="UP000887560"/>
    </source>
</evidence>
<dbReference type="InterPro" id="IPR016039">
    <property type="entry name" value="Thiolase-like"/>
</dbReference>
<comment type="catalytic activity">
    <reaction evidence="14">
        <text>3-oxo-(9Z-octadecenoyl)-CoA + CoA = (7Z)-hexadecenoyl-CoA + acetyl-CoA</text>
        <dbReference type="Rhea" id="RHEA:47400"/>
        <dbReference type="ChEBI" id="CHEBI:57287"/>
        <dbReference type="ChEBI" id="CHEBI:57288"/>
        <dbReference type="ChEBI" id="CHEBI:87695"/>
        <dbReference type="ChEBI" id="CHEBI:87698"/>
    </reaction>
    <physiologicalReaction direction="left-to-right" evidence="14">
        <dbReference type="Rhea" id="RHEA:47401"/>
    </physiologicalReaction>
</comment>
<dbReference type="EC" id="2.3.1.176" evidence="2"/>
<evidence type="ECO:0000256" key="18">
    <source>
        <dbReference type="ARBA" id="ARBA00031275"/>
    </source>
</evidence>
<evidence type="ECO:0000256" key="25">
    <source>
        <dbReference type="ARBA" id="ARBA00047485"/>
    </source>
</evidence>
<evidence type="ECO:0000256" key="11">
    <source>
        <dbReference type="ARBA" id="ARBA00024073"/>
    </source>
</evidence>
<evidence type="ECO:0000259" key="35">
    <source>
        <dbReference type="Pfam" id="PF22691"/>
    </source>
</evidence>
<comment type="catalytic activity">
    <reaction evidence="12">
        <text>propanoyl-CoA + tetradecanoyl-CoA = 3-oxo-2-methylhexadecanoyl-CoA + CoA</text>
        <dbReference type="Rhea" id="RHEA:46344"/>
        <dbReference type="ChEBI" id="CHEBI:57287"/>
        <dbReference type="ChEBI" id="CHEBI:57385"/>
        <dbReference type="ChEBI" id="CHEBI:57392"/>
        <dbReference type="ChEBI" id="CHEBI:86042"/>
    </reaction>
    <physiologicalReaction direction="right-to-left" evidence="12">
        <dbReference type="Rhea" id="RHEA:46346"/>
    </physiologicalReaction>
</comment>
<evidence type="ECO:0000256" key="8">
    <source>
        <dbReference type="ARBA" id="ARBA00023121"/>
    </source>
</evidence>
<feature type="domain" description="SCP2" evidence="34">
    <location>
        <begin position="213"/>
        <end position="307"/>
    </location>
</feature>
<dbReference type="PANTHER" id="PTHR42870:SF1">
    <property type="entry name" value="NON-SPECIFIC LIPID-TRANSFER PROTEIN-LIKE 2"/>
    <property type="match status" value="1"/>
</dbReference>
<dbReference type="Proteomes" id="UP000887560">
    <property type="component" value="Unplaced"/>
</dbReference>
<comment type="catalytic activity">
    <reaction evidence="31">
        <text>dodecanoyl-CoA + acetyl-CoA = 3-oxotetradecanoyl-CoA + CoA</text>
        <dbReference type="Rhea" id="RHEA:31091"/>
        <dbReference type="ChEBI" id="CHEBI:57287"/>
        <dbReference type="ChEBI" id="CHEBI:57288"/>
        <dbReference type="ChEBI" id="CHEBI:57375"/>
        <dbReference type="ChEBI" id="CHEBI:62543"/>
    </reaction>
    <physiologicalReaction direction="right-to-left" evidence="31">
        <dbReference type="Rhea" id="RHEA:31093"/>
    </physiologicalReaction>
</comment>
<dbReference type="SUPFAM" id="SSF55718">
    <property type="entry name" value="SCP-like"/>
    <property type="match status" value="1"/>
</dbReference>
<keyword evidence="9" id="KW-0808">Transferase</keyword>
<evidence type="ECO:0000313" key="37">
    <source>
        <dbReference type="WBParaSite" id="scf7180000420284.g5046"/>
    </source>
</evidence>
<evidence type="ECO:0000256" key="27">
    <source>
        <dbReference type="ARBA" id="ARBA00048004"/>
    </source>
</evidence>
<evidence type="ECO:0000256" key="21">
    <source>
        <dbReference type="ARBA" id="ARBA00032316"/>
    </source>
</evidence>
<dbReference type="EC" id="2.3.1.155" evidence="10"/>
<evidence type="ECO:0000256" key="7">
    <source>
        <dbReference type="ARBA" id="ARBA00023098"/>
    </source>
</evidence>
<dbReference type="EC" id="2.3.1.16" evidence="11"/>
<name>A0A915NMY9_9BILA</name>
<reference evidence="37" key="1">
    <citation type="submission" date="2022-11" db="UniProtKB">
        <authorList>
            <consortium name="WormBaseParasite"/>
        </authorList>
    </citation>
    <scope>IDENTIFICATION</scope>
</reference>
<comment type="catalytic activity">
    <reaction evidence="13">
        <text>choloyl-CoA + propanoyl-CoA = 3alpha,7alpha,12alpha-trihydroxy-24-oxo-5beta-cholestan-26-oyl-CoA + CoA</text>
        <dbReference type="Rhea" id="RHEA:16865"/>
        <dbReference type="ChEBI" id="CHEBI:57287"/>
        <dbReference type="ChEBI" id="CHEBI:57373"/>
        <dbReference type="ChEBI" id="CHEBI:57392"/>
        <dbReference type="ChEBI" id="CHEBI:58507"/>
        <dbReference type="EC" id="2.3.1.176"/>
    </reaction>
    <physiologicalReaction direction="right-to-left" evidence="13">
        <dbReference type="Rhea" id="RHEA:16867"/>
    </physiologicalReaction>
</comment>
<accession>A0A915NMY9</accession>
<feature type="domain" description="Thiolase C-terminal" evidence="35">
    <location>
        <begin position="70"/>
        <end position="183"/>
    </location>
</feature>
<dbReference type="GO" id="GO:0006629">
    <property type="term" value="P:lipid metabolic process"/>
    <property type="evidence" value="ECO:0007669"/>
    <property type="project" value="UniProtKB-KW"/>
</dbReference>
<evidence type="ECO:0000256" key="30">
    <source>
        <dbReference type="ARBA" id="ARBA00049268"/>
    </source>
</evidence>
<evidence type="ECO:0000256" key="4">
    <source>
        <dbReference type="ARBA" id="ARBA00022448"/>
    </source>
</evidence>
<evidence type="ECO:0000256" key="12">
    <source>
        <dbReference type="ARBA" id="ARBA00024471"/>
    </source>
</evidence>
<dbReference type="Gene3D" id="3.40.47.10">
    <property type="match status" value="1"/>
</dbReference>
<evidence type="ECO:0000256" key="15">
    <source>
        <dbReference type="ARBA" id="ARBA00029287"/>
    </source>
</evidence>
<dbReference type="PANTHER" id="PTHR42870">
    <property type="entry name" value="ACETYL-COA C-ACETYLTRANSFERASE"/>
    <property type="match status" value="1"/>
</dbReference>
<dbReference type="Gene3D" id="3.30.1050.10">
    <property type="entry name" value="SCP2 sterol-binding domain"/>
    <property type="match status" value="1"/>
</dbReference>
<evidence type="ECO:0000256" key="28">
    <source>
        <dbReference type="ARBA" id="ARBA00048553"/>
    </source>
</evidence>
<evidence type="ECO:0000256" key="2">
    <source>
        <dbReference type="ARBA" id="ARBA00012352"/>
    </source>
</evidence>
<keyword evidence="36" id="KW-1185">Reference proteome</keyword>
<dbReference type="GO" id="GO:0005737">
    <property type="term" value="C:cytoplasm"/>
    <property type="evidence" value="ECO:0007669"/>
    <property type="project" value="UniProtKB-SubCell"/>
</dbReference>
<comment type="catalytic activity">
    <reaction evidence="30">
        <text>hexadecanoyl-CoA + acetyl-CoA = 3-oxooctadecanoyl-CoA + CoA</text>
        <dbReference type="Rhea" id="RHEA:35279"/>
        <dbReference type="ChEBI" id="CHEBI:57287"/>
        <dbReference type="ChEBI" id="CHEBI:57288"/>
        <dbReference type="ChEBI" id="CHEBI:57379"/>
        <dbReference type="ChEBI" id="CHEBI:71407"/>
    </reaction>
    <physiologicalReaction direction="right-to-left" evidence="30">
        <dbReference type="Rhea" id="RHEA:35281"/>
    </physiologicalReaction>
</comment>
<evidence type="ECO:0000256" key="10">
    <source>
        <dbReference type="ARBA" id="ARBA00024058"/>
    </source>
</evidence>
<evidence type="ECO:0000256" key="31">
    <source>
        <dbReference type="ARBA" id="ARBA00049270"/>
    </source>
</evidence>
<evidence type="ECO:0000256" key="29">
    <source>
        <dbReference type="ARBA" id="ARBA00049178"/>
    </source>
</evidence>
<dbReference type="GO" id="GO:0006869">
    <property type="term" value="P:lipid transport"/>
    <property type="evidence" value="ECO:0007669"/>
    <property type="project" value="UniProtKB-KW"/>
</dbReference>
<comment type="catalytic activity">
    <reaction evidence="26">
        <text>hexanoyl-CoA + acetyl-CoA = 3-oxooctanoyl-CoA + CoA</text>
        <dbReference type="Rhea" id="RHEA:31203"/>
        <dbReference type="ChEBI" id="CHEBI:57287"/>
        <dbReference type="ChEBI" id="CHEBI:57288"/>
        <dbReference type="ChEBI" id="CHEBI:62619"/>
        <dbReference type="ChEBI" id="CHEBI:62620"/>
    </reaction>
    <physiologicalReaction direction="right-to-left" evidence="26">
        <dbReference type="Rhea" id="RHEA:31205"/>
    </physiologicalReaction>
</comment>
<evidence type="ECO:0000256" key="26">
    <source>
        <dbReference type="ARBA" id="ARBA00048001"/>
    </source>
</evidence>
<comment type="catalytic activity">
    <reaction evidence="28">
        <text>butanoyl-CoA + acetyl-CoA = 3-oxohexanoyl-CoA + CoA</text>
        <dbReference type="Rhea" id="RHEA:31111"/>
        <dbReference type="ChEBI" id="CHEBI:57287"/>
        <dbReference type="ChEBI" id="CHEBI:57288"/>
        <dbReference type="ChEBI" id="CHEBI:57371"/>
        <dbReference type="ChEBI" id="CHEBI:62418"/>
    </reaction>
    <physiologicalReaction direction="right-to-left" evidence="28">
        <dbReference type="Rhea" id="RHEA:31113"/>
    </physiologicalReaction>
</comment>
<evidence type="ECO:0000256" key="33">
    <source>
        <dbReference type="ARBA" id="ARBA00049542"/>
    </source>
</evidence>
<evidence type="ECO:0000256" key="13">
    <source>
        <dbReference type="ARBA" id="ARBA00024509"/>
    </source>
</evidence>
<evidence type="ECO:0000256" key="32">
    <source>
        <dbReference type="ARBA" id="ARBA00049306"/>
    </source>
</evidence>
<keyword evidence="7" id="KW-0443">Lipid metabolism</keyword>
<evidence type="ECO:0000256" key="5">
    <source>
        <dbReference type="ARBA" id="ARBA00022490"/>
    </source>
</evidence>
<evidence type="ECO:0000256" key="14">
    <source>
        <dbReference type="ARBA" id="ARBA00024514"/>
    </source>
</evidence>
<organism evidence="36 37">
    <name type="scientific">Meloidogyne floridensis</name>
    <dbReference type="NCBI Taxonomy" id="298350"/>
    <lineage>
        <taxon>Eukaryota</taxon>
        <taxon>Metazoa</taxon>
        <taxon>Ecdysozoa</taxon>
        <taxon>Nematoda</taxon>
        <taxon>Chromadorea</taxon>
        <taxon>Rhabditida</taxon>
        <taxon>Tylenchina</taxon>
        <taxon>Tylenchomorpha</taxon>
        <taxon>Tylenchoidea</taxon>
        <taxon>Meloidogynidae</taxon>
        <taxon>Meloidogyninae</taxon>
        <taxon>Meloidogyne</taxon>
    </lineage>
</organism>
<evidence type="ECO:0000256" key="20">
    <source>
        <dbReference type="ARBA" id="ARBA00032093"/>
    </source>
</evidence>
<dbReference type="GO" id="GO:0050633">
    <property type="term" value="F:acetyl-CoA C-myristoyltransferase activity"/>
    <property type="evidence" value="ECO:0007669"/>
    <property type="project" value="UniProtKB-EC"/>
</dbReference>
<evidence type="ECO:0000256" key="17">
    <source>
        <dbReference type="ARBA" id="ARBA00030851"/>
    </source>
</evidence>
<dbReference type="PROSITE" id="PS00737">
    <property type="entry name" value="THIOLASE_2"/>
    <property type="match status" value="1"/>
</dbReference>
<dbReference type="Pfam" id="PF22691">
    <property type="entry name" value="Thiolase_C_1"/>
    <property type="match status" value="1"/>
</dbReference>
<keyword evidence="8" id="KW-0446">Lipid-binding</keyword>
<dbReference type="WBParaSite" id="scf7180000420284.g5046">
    <property type="protein sequence ID" value="scf7180000420284.g5046"/>
    <property type="gene ID" value="scf7180000420284.g5046"/>
</dbReference>
<comment type="catalytic activity">
    <reaction evidence="33">
        <text>octanoyl-CoA + acetyl-CoA = 3-oxodecanoyl-CoA + CoA</text>
        <dbReference type="Rhea" id="RHEA:31087"/>
        <dbReference type="ChEBI" id="CHEBI:57287"/>
        <dbReference type="ChEBI" id="CHEBI:57288"/>
        <dbReference type="ChEBI" id="CHEBI:57386"/>
        <dbReference type="ChEBI" id="CHEBI:62548"/>
    </reaction>
    <physiologicalReaction direction="right-to-left" evidence="33">
        <dbReference type="Rhea" id="RHEA:31089"/>
    </physiologicalReaction>
</comment>
<dbReference type="CDD" id="cd00829">
    <property type="entry name" value="SCP-x_thiolase"/>
    <property type="match status" value="1"/>
</dbReference>
<dbReference type="GO" id="GO:0003988">
    <property type="term" value="F:acetyl-CoA C-acyltransferase activity"/>
    <property type="evidence" value="ECO:0007669"/>
    <property type="project" value="UniProtKB-EC"/>
</dbReference>
<evidence type="ECO:0000259" key="34">
    <source>
        <dbReference type="Pfam" id="PF02036"/>
    </source>
</evidence>
<comment type="catalytic activity">
    <reaction evidence="15">
        <text>7-dehydrocholesterol(in) = 7-dehydrocholesterol(out)</text>
        <dbReference type="Rhea" id="RHEA:62960"/>
        <dbReference type="ChEBI" id="CHEBI:17759"/>
    </reaction>
</comment>
<comment type="function">
    <text evidence="24">Plays a crucial role in the peroxisomal oxidation of branched-chain fatty acids. Catalyzes the last step of the peroxisomal beta-oxidation of branched chain fatty acids and the side chain of the bile acid intermediates di- and trihydroxycoprostanic acids (DHCA and THCA). Also active with medium and long straight chain 3-oxoacyl-CoAs. Stimulates the microsomal conversion of 7-dehydrocholesterol to cholesterol and transfers phosphatidylcholine and 7-dehydrocholesterol between membrances, in vitro. Isoforms SCP2 and SCPx cooperate in peroxisomal oxidation of certain naturally occurring tetramethyl-branched fatty acyl-CoAs.</text>
</comment>